<gene>
    <name evidence="1" type="ORF">KOW79_007369</name>
</gene>
<comment type="caution">
    <text evidence="1">The sequence shown here is derived from an EMBL/GenBank/DDBJ whole genome shotgun (WGS) entry which is preliminary data.</text>
</comment>
<keyword evidence="2" id="KW-1185">Reference proteome</keyword>
<proteinExistence type="predicted"/>
<evidence type="ECO:0000313" key="1">
    <source>
        <dbReference type="EMBL" id="KAG7329195.1"/>
    </source>
</evidence>
<dbReference type="AlphaFoldDB" id="A0A9D3SMX5"/>
<dbReference type="InterPro" id="IPR036397">
    <property type="entry name" value="RNaseH_sf"/>
</dbReference>
<dbReference type="EMBL" id="JAHKSW010000008">
    <property type="protein sequence ID" value="KAG7329195.1"/>
    <property type="molecule type" value="Genomic_DNA"/>
</dbReference>
<dbReference type="GO" id="GO:0003676">
    <property type="term" value="F:nucleic acid binding"/>
    <property type="evidence" value="ECO:0007669"/>
    <property type="project" value="InterPro"/>
</dbReference>
<accession>A0A9D3SMX5</accession>
<dbReference type="OrthoDB" id="8937737at2759"/>
<sequence>MLTTYLNVAADEVHPLVAAVFPNDSGFFQQNIAAYHTAKIVQEWFEEHDNEFSVSLASNFPRSPIQSVGCPRQTHLIHGGSTLQLTLWCQIPQHTFSSLVESNPQWVITVLVAHGVLPNIRQVVMYQLS</sequence>
<dbReference type="Gene3D" id="3.30.420.10">
    <property type="entry name" value="Ribonuclease H-like superfamily/Ribonuclease H"/>
    <property type="match status" value="1"/>
</dbReference>
<reference evidence="1 2" key="1">
    <citation type="submission" date="2021-06" db="EMBL/GenBank/DDBJ databases">
        <title>Chromosome-level genome assembly of the red-tail catfish (Hemibagrus wyckioides).</title>
        <authorList>
            <person name="Shao F."/>
        </authorList>
    </citation>
    <scope>NUCLEOTIDE SEQUENCE [LARGE SCALE GENOMIC DNA]</scope>
    <source>
        <strain evidence="1">EC202008001</strain>
        <tissue evidence="1">Blood</tissue>
    </source>
</reference>
<dbReference type="Proteomes" id="UP000824219">
    <property type="component" value="Linkage Group LG08"/>
</dbReference>
<name>A0A9D3SMX5_9TELE</name>
<organism evidence="1 2">
    <name type="scientific">Hemibagrus wyckioides</name>
    <dbReference type="NCBI Taxonomy" id="337641"/>
    <lineage>
        <taxon>Eukaryota</taxon>
        <taxon>Metazoa</taxon>
        <taxon>Chordata</taxon>
        <taxon>Craniata</taxon>
        <taxon>Vertebrata</taxon>
        <taxon>Euteleostomi</taxon>
        <taxon>Actinopterygii</taxon>
        <taxon>Neopterygii</taxon>
        <taxon>Teleostei</taxon>
        <taxon>Ostariophysi</taxon>
        <taxon>Siluriformes</taxon>
        <taxon>Bagridae</taxon>
        <taxon>Hemibagrus</taxon>
    </lineage>
</organism>
<protein>
    <submittedName>
        <fullName evidence="1">Uncharacterized protein</fullName>
    </submittedName>
</protein>
<evidence type="ECO:0000313" key="2">
    <source>
        <dbReference type="Proteomes" id="UP000824219"/>
    </source>
</evidence>